<feature type="compositionally biased region" description="Low complexity" evidence="1">
    <location>
        <begin position="1"/>
        <end position="12"/>
    </location>
</feature>
<dbReference type="InParanoid" id="H2YM09"/>
<dbReference type="Proteomes" id="UP000007875">
    <property type="component" value="Unassembled WGS sequence"/>
</dbReference>
<name>H2YM09_CIOSA</name>
<reference evidence="2" key="3">
    <citation type="submission" date="2025-09" db="UniProtKB">
        <authorList>
            <consortium name="Ensembl"/>
        </authorList>
    </citation>
    <scope>IDENTIFICATION</scope>
</reference>
<dbReference type="HOGENOM" id="CLU_1492322_0_0_1"/>
<dbReference type="Ensembl" id="ENSCSAVT00000006441.1">
    <property type="protein sequence ID" value="ENSCSAVP00000006361.1"/>
    <property type="gene ID" value="ENSCSAVG00000003806.1"/>
</dbReference>
<feature type="region of interest" description="Disordered" evidence="1">
    <location>
        <begin position="126"/>
        <end position="181"/>
    </location>
</feature>
<organism evidence="2 3">
    <name type="scientific">Ciona savignyi</name>
    <name type="common">Pacific transparent sea squirt</name>
    <dbReference type="NCBI Taxonomy" id="51511"/>
    <lineage>
        <taxon>Eukaryota</taxon>
        <taxon>Metazoa</taxon>
        <taxon>Chordata</taxon>
        <taxon>Tunicata</taxon>
        <taxon>Ascidiacea</taxon>
        <taxon>Phlebobranchia</taxon>
        <taxon>Cionidae</taxon>
        <taxon>Ciona</taxon>
    </lineage>
</organism>
<sequence length="181" mass="20158">MSSVVSTGSVSGELPSSENIIRESLGVSNVRNKWRNIENKSMSDFRNASPSPRRTNSFTVTPAAAYRSSSVPKSPMRDPVSPSYVKAEAERLPTSPTAVPVNSPRYSRIIPGESFIDREIRESAEREEQWKHEKQDSDIDRLSVTSQSDSLSGNTKFHTDVNYTPVNSMTYNDVTKESPRS</sequence>
<keyword evidence="3" id="KW-1185">Reference proteome</keyword>
<evidence type="ECO:0000313" key="3">
    <source>
        <dbReference type="Proteomes" id="UP000007875"/>
    </source>
</evidence>
<reference evidence="3" key="1">
    <citation type="submission" date="2003-08" db="EMBL/GenBank/DDBJ databases">
        <authorList>
            <person name="Birren B."/>
            <person name="Nusbaum C."/>
            <person name="Abebe A."/>
            <person name="Abouelleil A."/>
            <person name="Adekoya E."/>
            <person name="Ait-zahra M."/>
            <person name="Allen N."/>
            <person name="Allen T."/>
            <person name="An P."/>
            <person name="Anderson M."/>
            <person name="Anderson S."/>
            <person name="Arachchi H."/>
            <person name="Armbruster J."/>
            <person name="Bachantsang P."/>
            <person name="Baldwin J."/>
            <person name="Barry A."/>
            <person name="Bayul T."/>
            <person name="Blitshsteyn B."/>
            <person name="Bloom T."/>
            <person name="Blye J."/>
            <person name="Boguslavskiy L."/>
            <person name="Borowsky M."/>
            <person name="Boukhgalter B."/>
            <person name="Brunache A."/>
            <person name="Butler J."/>
            <person name="Calixte N."/>
            <person name="Calvo S."/>
            <person name="Camarata J."/>
            <person name="Campo K."/>
            <person name="Chang J."/>
            <person name="Cheshatsang Y."/>
            <person name="Citroen M."/>
            <person name="Collymore A."/>
            <person name="Considine T."/>
            <person name="Cook A."/>
            <person name="Cooke P."/>
            <person name="Corum B."/>
            <person name="Cuomo C."/>
            <person name="David R."/>
            <person name="Dawoe T."/>
            <person name="Degray S."/>
            <person name="Dodge S."/>
            <person name="Dooley K."/>
            <person name="Dorje P."/>
            <person name="Dorjee K."/>
            <person name="Dorris L."/>
            <person name="Duffey N."/>
            <person name="Dupes A."/>
            <person name="Elkins T."/>
            <person name="Engels R."/>
            <person name="Erickson J."/>
            <person name="Farina A."/>
            <person name="Faro S."/>
            <person name="Ferreira P."/>
            <person name="Fischer H."/>
            <person name="Fitzgerald M."/>
            <person name="Foley K."/>
            <person name="Gage D."/>
            <person name="Galagan J."/>
            <person name="Gearin G."/>
            <person name="Gnerre S."/>
            <person name="Gnirke A."/>
            <person name="Goyette A."/>
            <person name="Graham J."/>
            <person name="Grandbois E."/>
            <person name="Gyaltsen K."/>
            <person name="Hafez N."/>
            <person name="Hagopian D."/>
            <person name="Hagos B."/>
            <person name="Hall J."/>
            <person name="Hatcher B."/>
            <person name="Heller A."/>
            <person name="Higgins H."/>
            <person name="Honan T."/>
            <person name="Horn A."/>
            <person name="Houde N."/>
            <person name="Hughes L."/>
            <person name="Hulme W."/>
            <person name="Husby E."/>
            <person name="Iliev I."/>
            <person name="Jaffe D."/>
            <person name="Jones C."/>
            <person name="Kamal M."/>
            <person name="Kamat A."/>
            <person name="Kamvysselis M."/>
            <person name="Karlsson E."/>
            <person name="Kells C."/>
            <person name="Kieu A."/>
            <person name="Kisner P."/>
            <person name="Kodira C."/>
            <person name="Kulbokas E."/>
            <person name="Labutti K."/>
            <person name="Lama D."/>
            <person name="Landers T."/>
            <person name="Leger J."/>
            <person name="Levine S."/>
            <person name="Lewis D."/>
            <person name="Lewis T."/>
            <person name="Lindblad-toh K."/>
            <person name="Liu X."/>
            <person name="Lokyitsang T."/>
            <person name="Lokyitsang Y."/>
            <person name="Lucien O."/>
            <person name="Lui A."/>
            <person name="Ma L.J."/>
            <person name="Mabbitt R."/>
            <person name="Macdonald J."/>
            <person name="Maclean C."/>
            <person name="Major J."/>
            <person name="Manning J."/>
            <person name="Marabella R."/>
            <person name="Maru K."/>
            <person name="Matthews C."/>
            <person name="Mauceli E."/>
            <person name="Mccarthy M."/>
            <person name="Mcdonough S."/>
            <person name="Mcghee T."/>
            <person name="Meldrim J."/>
            <person name="Meneus L."/>
            <person name="Mesirov J."/>
            <person name="Mihalev A."/>
            <person name="Mihova T."/>
            <person name="Mikkelsen T."/>
            <person name="Mlenga V."/>
            <person name="Moru K."/>
            <person name="Mozes J."/>
            <person name="Mulrain L."/>
            <person name="Munson G."/>
            <person name="Naylor J."/>
            <person name="Newes C."/>
            <person name="Nguyen C."/>
            <person name="Nguyen N."/>
            <person name="Nguyen T."/>
            <person name="Nicol R."/>
            <person name="Nielsen C."/>
            <person name="Nizzari M."/>
            <person name="Norbu C."/>
            <person name="Norbu N."/>
            <person name="O'donnell P."/>
            <person name="Okoawo O."/>
            <person name="O'leary S."/>
            <person name="Omotosho B."/>
            <person name="O'neill K."/>
            <person name="Osman S."/>
            <person name="Parker S."/>
            <person name="Perrin D."/>
            <person name="Phunkhang P."/>
            <person name="Piqani B."/>
            <person name="Purcell S."/>
            <person name="Rachupka T."/>
            <person name="Ramasamy U."/>
            <person name="Rameau R."/>
            <person name="Ray V."/>
            <person name="Raymond C."/>
            <person name="Retta R."/>
            <person name="Richardson S."/>
            <person name="Rise C."/>
            <person name="Rodriguez J."/>
            <person name="Rogers J."/>
            <person name="Rogov P."/>
            <person name="Rutman M."/>
            <person name="Schupbach R."/>
            <person name="Seaman C."/>
            <person name="Settipalli S."/>
            <person name="Sharpe T."/>
            <person name="Sheridan J."/>
            <person name="Sherpa N."/>
            <person name="Shi J."/>
            <person name="Smirnov S."/>
            <person name="Smith C."/>
            <person name="Sougnez C."/>
            <person name="Spencer B."/>
            <person name="Stalker J."/>
            <person name="Stange-thomann N."/>
            <person name="Stavropoulos S."/>
            <person name="Stetson K."/>
            <person name="Stone C."/>
            <person name="Stone S."/>
            <person name="Stubbs M."/>
            <person name="Talamas J."/>
            <person name="Tchuinga P."/>
            <person name="Tenzing P."/>
            <person name="Tesfaye S."/>
            <person name="Theodore J."/>
            <person name="Thoulutsang Y."/>
            <person name="Topham K."/>
            <person name="Towey S."/>
            <person name="Tsamla T."/>
            <person name="Tsomo N."/>
            <person name="Vallee D."/>
            <person name="Vassiliev H."/>
            <person name="Venkataraman V."/>
            <person name="Vinson J."/>
            <person name="Vo A."/>
            <person name="Wade C."/>
            <person name="Wang S."/>
            <person name="Wangchuk T."/>
            <person name="Wangdi T."/>
            <person name="Whittaker C."/>
            <person name="Wilkinson J."/>
            <person name="Wu Y."/>
            <person name="Wyman D."/>
            <person name="Yadav S."/>
            <person name="Yang S."/>
            <person name="Yang X."/>
            <person name="Yeager S."/>
            <person name="Yee E."/>
            <person name="Young G."/>
            <person name="Zainoun J."/>
            <person name="Zembeck L."/>
            <person name="Zimmer A."/>
            <person name="Zody M."/>
            <person name="Lander E."/>
        </authorList>
    </citation>
    <scope>NUCLEOTIDE SEQUENCE [LARGE SCALE GENOMIC DNA]</scope>
</reference>
<feature type="region of interest" description="Disordered" evidence="1">
    <location>
        <begin position="1"/>
        <end position="105"/>
    </location>
</feature>
<dbReference type="GeneTree" id="ENSGT00530000067648"/>
<feature type="compositionally biased region" description="Polar residues" evidence="1">
    <location>
        <begin position="44"/>
        <end position="60"/>
    </location>
</feature>
<evidence type="ECO:0000313" key="2">
    <source>
        <dbReference type="Ensembl" id="ENSCSAVP00000006361.1"/>
    </source>
</evidence>
<feature type="compositionally biased region" description="Polar residues" evidence="1">
    <location>
        <begin position="143"/>
        <end position="173"/>
    </location>
</feature>
<evidence type="ECO:0000256" key="1">
    <source>
        <dbReference type="SAM" id="MobiDB-lite"/>
    </source>
</evidence>
<feature type="compositionally biased region" description="Basic and acidic residues" evidence="1">
    <location>
        <begin position="126"/>
        <end position="141"/>
    </location>
</feature>
<accession>H2YM09</accession>
<proteinExistence type="predicted"/>
<reference evidence="2" key="2">
    <citation type="submission" date="2025-08" db="UniProtKB">
        <authorList>
            <consortium name="Ensembl"/>
        </authorList>
    </citation>
    <scope>IDENTIFICATION</scope>
</reference>
<protein>
    <submittedName>
        <fullName evidence="2">Uncharacterized protein</fullName>
    </submittedName>
</protein>
<dbReference type="AlphaFoldDB" id="H2YM09"/>